<dbReference type="EMBL" id="JYIZ01000041">
    <property type="protein sequence ID" value="KJL42652.1"/>
    <property type="molecule type" value="Genomic_DNA"/>
</dbReference>
<feature type="signal peptide" evidence="1">
    <location>
        <begin position="1"/>
        <end position="20"/>
    </location>
</feature>
<organism evidence="2 3">
    <name type="scientific">Microbacterium terrae</name>
    <dbReference type="NCBI Taxonomy" id="69369"/>
    <lineage>
        <taxon>Bacteria</taxon>
        <taxon>Bacillati</taxon>
        <taxon>Actinomycetota</taxon>
        <taxon>Actinomycetes</taxon>
        <taxon>Micrococcales</taxon>
        <taxon>Microbacteriaceae</taxon>
        <taxon>Microbacterium</taxon>
    </lineage>
</organism>
<proteinExistence type="predicted"/>
<dbReference type="InterPro" id="IPR050490">
    <property type="entry name" value="Bact_solute-bd_prot1"/>
</dbReference>
<keyword evidence="1" id="KW-0732">Signal</keyword>
<dbReference type="PANTHER" id="PTHR43649:SF12">
    <property type="entry name" value="DIACETYLCHITOBIOSE BINDING PROTEIN DASA"/>
    <property type="match status" value="1"/>
</dbReference>
<feature type="chain" id="PRO_5039639125" evidence="1">
    <location>
        <begin position="21"/>
        <end position="429"/>
    </location>
</feature>
<protein>
    <submittedName>
        <fullName evidence="2">Multiple sugar-binding protein</fullName>
    </submittedName>
</protein>
<evidence type="ECO:0000313" key="2">
    <source>
        <dbReference type="EMBL" id="KJL42652.1"/>
    </source>
</evidence>
<name>A0A0M2HEK3_9MICO</name>
<dbReference type="RefSeq" id="WP_045275107.1">
    <property type="nucleotide sequence ID" value="NZ_BAAAUP010000003.1"/>
</dbReference>
<accession>A0A0M2HEK3</accession>
<dbReference type="OrthoDB" id="1650177at2"/>
<reference evidence="2 3" key="1">
    <citation type="submission" date="2015-02" db="EMBL/GenBank/DDBJ databases">
        <title>Draft genome sequences of ten Microbacterium spp. with emphasis on heavy metal contaminated environments.</title>
        <authorList>
            <person name="Corretto E."/>
        </authorList>
    </citation>
    <scope>NUCLEOTIDE SEQUENCE [LARGE SCALE GENOMIC DNA]</scope>
    <source>
        <strain evidence="2 3">DSM 12510</strain>
    </source>
</reference>
<dbReference type="PROSITE" id="PS51257">
    <property type="entry name" value="PROKAR_LIPOPROTEIN"/>
    <property type="match status" value="1"/>
</dbReference>
<dbReference type="PATRIC" id="fig|92835.4.peg.1173"/>
<dbReference type="PANTHER" id="PTHR43649">
    <property type="entry name" value="ARABINOSE-BINDING PROTEIN-RELATED"/>
    <property type="match status" value="1"/>
</dbReference>
<evidence type="ECO:0000313" key="3">
    <source>
        <dbReference type="Proteomes" id="UP000033956"/>
    </source>
</evidence>
<dbReference type="Pfam" id="PF01547">
    <property type="entry name" value="SBP_bac_1"/>
    <property type="match status" value="1"/>
</dbReference>
<dbReference type="Gene3D" id="3.40.190.10">
    <property type="entry name" value="Periplasmic binding protein-like II"/>
    <property type="match status" value="1"/>
</dbReference>
<evidence type="ECO:0000256" key="1">
    <source>
        <dbReference type="SAM" id="SignalP"/>
    </source>
</evidence>
<keyword evidence="3" id="KW-1185">Reference proteome</keyword>
<dbReference type="Proteomes" id="UP000033956">
    <property type="component" value="Unassembled WGS sequence"/>
</dbReference>
<dbReference type="STRING" id="92835.RS81_01154"/>
<dbReference type="SUPFAM" id="SSF53850">
    <property type="entry name" value="Periplasmic binding protein-like II"/>
    <property type="match status" value="1"/>
</dbReference>
<sequence>MKRTFAVAAGIAVVASLSLAGCSGGGSEAAPEETGPVTLTLSGWALDTSPEFQLLADAFHEKNDDVTIELKEYDPAEYNTLVTADLAAGSGPDIITQKEVKYVTTFQEGGQLLDVSDVELPDGIGGADSYAVDGVQYAVPYRQDSWVLYYNQALFDQAGIDYPDGSWTWEDYDAAAEDLTAALGGAKGSYMHRWQSVVQGFANAQNDADILAGDYGYMADFYDRVLALQDDGAQVDFNTSSANSLTYQGEFGKQNAAMLPMGTWFTGTLIAQQASGEADDFAWGVAPIPQLDASTTGTDNTPVTFGDPTGFGINAAIDESKVAAAKEFLAFAASEEAAELLAGVGITPALTNDAVAETYFAADGAPTDDLSKFAWSSHETLPENPTSNKTAAVQGILGDMHTAIMSGSTDVETAIADAQDRVANEVGTD</sequence>
<dbReference type="InterPro" id="IPR006059">
    <property type="entry name" value="SBP"/>
</dbReference>
<comment type="caution">
    <text evidence="2">The sequence shown here is derived from an EMBL/GenBank/DDBJ whole genome shotgun (WGS) entry which is preliminary data.</text>
</comment>
<gene>
    <name evidence="2" type="primary">msmE_4</name>
    <name evidence="2" type="ORF">RS81_01154</name>
</gene>
<dbReference type="AlphaFoldDB" id="A0A0M2HEK3"/>